<organism evidence="1">
    <name type="scientific">Physcomitrium patens</name>
    <name type="common">Spreading-leaved earth moss</name>
    <name type="synonym">Physcomitrella patens</name>
    <dbReference type="NCBI Taxonomy" id="3218"/>
    <lineage>
        <taxon>Eukaryota</taxon>
        <taxon>Viridiplantae</taxon>
        <taxon>Streptophyta</taxon>
        <taxon>Embryophyta</taxon>
        <taxon>Bryophyta</taxon>
        <taxon>Bryophytina</taxon>
        <taxon>Bryopsida</taxon>
        <taxon>Funariidae</taxon>
        <taxon>Funariales</taxon>
        <taxon>Funariaceae</taxon>
        <taxon>Physcomitrium</taxon>
    </lineage>
</organism>
<evidence type="ECO:0008006" key="4">
    <source>
        <dbReference type="Google" id="ProtNLM"/>
    </source>
</evidence>
<dbReference type="EnsemblPlants" id="Pp3c14_2340V3.1">
    <property type="protein sequence ID" value="Pp3c14_2340V3.1"/>
    <property type="gene ID" value="Pp3c14_2340"/>
</dbReference>
<reference evidence="2" key="3">
    <citation type="submission" date="2020-12" db="UniProtKB">
        <authorList>
            <consortium name="EnsemblPlants"/>
        </authorList>
    </citation>
    <scope>IDENTIFICATION</scope>
</reference>
<evidence type="ECO:0000313" key="3">
    <source>
        <dbReference type="Proteomes" id="UP000006727"/>
    </source>
</evidence>
<reference evidence="1 3" key="2">
    <citation type="journal article" date="2018" name="Plant J.">
        <title>The Physcomitrella patens chromosome-scale assembly reveals moss genome structure and evolution.</title>
        <authorList>
            <person name="Lang D."/>
            <person name="Ullrich K.K."/>
            <person name="Murat F."/>
            <person name="Fuchs J."/>
            <person name="Jenkins J."/>
            <person name="Haas F.B."/>
            <person name="Piednoel M."/>
            <person name="Gundlach H."/>
            <person name="Van Bel M."/>
            <person name="Meyberg R."/>
            <person name="Vives C."/>
            <person name="Morata J."/>
            <person name="Symeonidi A."/>
            <person name="Hiss M."/>
            <person name="Muchero W."/>
            <person name="Kamisugi Y."/>
            <person name="Saleh O."/>
            <person name="Blanc G."/>
            <person name="Decker E.L."/>
            <person name="van Gessel N."/>
            <person name="Grimwood J."/>
            <person name="Hayes R.D."/>
            <person name="Graham S.W."/>
            <person name="Gunter L.E."/>
            <person name="McDaniel S.F."/>
            <person name="Hoernstein S.N.W."/>
            <person name="Larsson A."/>
            <person name="Li F.W."/>
            <person name="Perroud P.F."/>
            <person name="Phillips J."/>
            <person name="Ranjan P."/>
            <person name="Rokshar D.S."/>
            <person name="Rothfels C.J."/>
            <person name="Schneider L."/>
            <person name="Shu S."/>
            <person name="Stevenson D.W."/>
            <person name="Thummler F."/>
            <person name="Tillich M."/>
            <person name="Villarreal Aguilar J.C."/>
            <person name="Widiez T."/>
            <person name="Wong G.K."/>
            <person name="Wymore A."/>
            <person name="Zhang Y."/>
            <person name="Zimmer A.D."/>
            <person name="Quatrano R.S."/>
            <person name="Mayer K.F.X."/>
            <person name="Goodstein D."/>
            <person name="Casacuberta J.M."/>
            <person name="Vandepoele K."/>
            <person name="Reski R."/>
            <person name="Cuming A.C."/>
            <person name="Tuskan G.A."/>
            <person name="Maumus F."/>
            <person name="Salse J."/>
            <person name="Schmutz J."/>
            <person name="Rensing S.A."/>
        </authorList>
    </citation>
    <scope>NUCLEOTIDE SEQUENCE [LARGE SCALE GENOMIC DNA]</scope>
    <source>
        <strain evidence="2 3">cv. Gransden 2004</strain>
    </source>
</reference>
<protein>
    <recommendedName>
        <fullName evidence="4">RRM domain-containing protein</fullName>
    </recommendedName>
</protein>
<dbReference type="EMBL" id="ABEU02000014">
    <property type="protein sequence ID" value="PNR40491.1"/>
    <property type="molecule type" value="Genomic_DNA"/>
</dbReference>
<dbReference type="GO" id="GO:0003676">
    <property type="term" value="F:nucleic acid binding"/>
    <property type="evidence" value="ECO:0007669"/>
    <property type="project" value="InterPro"/>
</dbReference>
<evidence type="ECO:0000313" key="1">
    <source>
        <dbReference type="EMBL" id="PNR40491.1"/>
    </source>
</evidence>
<name>A0A2K1JG31_PHYPA</name>
<evidence type="ECO:0000313" key="2">
    <source>
        <dbReference type="EnsemblPlants" id="Pp3c14_2340V3.1"/>
    </source>
</evidence>
<sequence>MAPSGRIRIGTNKDTRGTAFVVYKDIYDAKNTVDHLHCHSLFDCAVLPAGEDVQKDRSAEEGRGVDKIAEVWRETREVSQRCELMARSATCFTGLLAVGLVGG</sequence>
<dbReference type="AlphaFoldDB" id="A0A2K1JG31"/>
<accession>A0A2K1JG31</accession>
<dbReference type="InterPro" id="IPR035979">
    <property type="entry name" value="RBD_domain_sf"/>
</dbReference>
<proteinExistence type="predicted"/>
<reference evidence="1 3" key="1">
    <citation type="journal article" date="2008" name="Science">
        <title>The Physcomitrella genome reveals evolutionary insights into the conquest of land by plants.</title>
        <authorList>
            <person name="Rensing S."/>
            <person name="Lang D."/>
            <person name="Zimmer A."/>
            <person name="Terry A."/>
            <person name="Salamov A."/>
            <person name="Shapiro H."/>
            <person name="Nishiyama T."/>
            <person name="Perroud P.-F."/>
            <person name="Lindquist E."/>
            <person name="Kamisugi Y."/>
            <person name="Tanahashi T."/>
            <person name="Sakakibara K."/>
            <person name="Fujita T."/>
            <person name="Oishi K."/>
            <person name="Shin-I T."/>
            <person name="Kuroki Y."/>
            <person name="Toyoda A."/>
            <person name="Suzuki Y."/>
            <person name="Hashimoto A."/>
            <person name="Yamaguchi K."/>
            <person name="Sugano A."/>
            <person name="Kohara Y."/>
            <person name="Fujiyama A."/>
            <person name="Anterola A."/>
            <person name="Aoki S."/>
            <person name="Ashton N."/>
            <person name="Barbazuk W.B."/>
            <person name="Barker E."/>
            <person name="Bennetzen J."/>
            <person name="Bezanilla M."/>
            <person name="Blankenship R."/>
            <person name="Cho S.H."/>
            <person name="Dutcher S."/>
            <person name="Estelle M."/>
            <person name="Fawcett J.A."/>
            <person name="Gundlach H."/>
            <person name="Hanada K."/>
            <person name="Heyl A."/>
            <person name="Hicks K.A."/>
            <person name="Hugh J."/>
            <person name="Lohr M."/>
            <person name="Mayer K."/>
            <person name="Melkozernov A."/>
            <person name="Murata T."/>
            <person name="Nelson D."/>
            <person name="Pils B."/>
            <person name="Prigge M."/>
            <person name="Reiss B."/>
            <person name="Renner T."/>
            <person name="Rombauts S."/>
            <person name="Rushton P."/>
            <person name="Sanderfoot A."/>
            <person name="Schween G."/>
            <person name="Shiu S.-H."/>
            <person name="Stueber K."/>
            <person name="Theodoulou F.L."/>
            <person name="Tu H."/>
            <person name="Van de Peer Y."/>
            <person name="Verrier P.J."/>
            <person name="Waters E."/>
            <person name="Wood A."/>
            <person name="Yang L."/>
            <person name="Cove D."/>
            <person name="Cuming A."/>
            <person name="Hasebe M."/>
            <person name="Lucas S."/>
            <person name="Mishler D.B."/>
            <person name="Reski R."/>
            <person name="Grigoriev I."/>
            <person name="Quatrano R.S."/>
            <person name="Boore J.L."/>
        </authorList>
    </citation>
    <scope>NUCLEOTIDE SEQUENCE [LARGE SCALE GENOMIC DNA]</scope>
    <source>
        <strain evidence="2 3">cv. Gransden 2004</strain>
    </source>
</reference>
<dbReference type="STRING" id="3218.A0A2K1JG31"/>
<dbReference type="InParanoid" id="A0A2K1JG31"/>
<dbReference type="Proteomes" id="UP000006727">
    <property type="component" value="Chromosome 14"/>
</dbReference>
<gene>
    <name evidence="1" type="ORF">PHYPA_017893</name>
</gene>
<dbReference type="SUPFAM" id="SSF54928">
    <property type="entry name" value="RNA-binding domain, RBD"/>
    <property type="match status" value="1"/>
</dbReference>
<dbReference type="Gramene" id="Pp3c14_2340V3.1">
    <property type="protein sequence ID" value="Pp3c14_2340V3.1"/>
    <property type="gene ID" value="Pp3c14_2340"/>
</dbReference>
<keyword evidence="3" id="KW-1185">Reference proteome</keyword>